<dbReference type="EMBL" id="ML179284">
    <property type="protein sequence ID" value="THU92267.1"/>
    <property type="molecule type" value="Genomic_DNA"/>
</dbReference>
<protein>
    <recommendedName>
        <fullName evidence="2">DUF6533 domain-containing protein</fullName>
    </recommendedName>
</protein>
<dbReference type="InterPro" id="IPR045340">
    <property type="entry name" value="DUF6533"/>
</dbReference>
<sequence length="325" mass="36468">MDSSNEVLFLQAHQTILHLALLSGISDEIRLVWKAPWRLGKILFFLTRYLAPVTTVIIIYLDQSRHLSTYQCKGLSQSSTVILSLRVWAVWGRSKWIAALLVIGFLVPISGIAIYTSIKDQYDIPDFYVQVHDSLGVCPSYLQFSGINESVIDLFIYLVVLEAVFFILTAYKAAEHCWYNQSLRGSSLVETFFKDGLCYNVVVLLTSTVTIVLRSTAKNTFMADTFLVIDKVATLLSCRFQMVIHSVFTSQMLLHLRSAAVEDTGLSRPLESMQFASNQGGAHEISTGNLGSCSNIQLPPIDEVQSWFGDVLQRTENTHYAPSEY</sequence>
<proteinExistence type="predicted"/>
<feature type="transmembrane region" description="Helical" evidence="1">
    <location>
        <begin position="96"/>
        <end position="118"/>
    </location>
</feature>
<keyword evidence="1" id="KW-0812">Transmembrane</keyword>
<evidence type="ECO:0000313" key="4">
    <source>
        <dbReference type="Proteomes" id="UP000297245"/>
    </source>
</evidence>
<keyword evidence="1" id="KW-1133">Transmembrane helix</keyword>
<feature type="domain" description="DUF6533" evidence="2">
    <location>
        <begin position="25"/>
        <end position="52"/>
    </location>
</feature>
<feature type="transmembrane region" description="Helical" evidence="1">
    <location>
        <begin position="42"/>
        <end position="61"/>
    </location>
</feature>
<dbReference type="Proteomes" id="UP000297245">
    <property type="component" value="Unassembled WGS sequence"/>
</dbReference>
<evidence type="ECO:0000256" key="1">
    <source>
        <dbReference type="SAM" id="Phobius"/>
    </source>
</evidence>
<evidence type="ECO:0000259" key="2">
    <source>
        <dbReference type="Pfam" id="PF20151"/>
    </source>
</evidence>
<gene>
    <name evidence="3" type="ORF">K435DRAFT_800644</name>
</gene>
<feature type="transmembrane region" description="Helical" evidence="1">
    <location>
        <begin position="154"/>
        <end position="174"/>
    </location>
</feature>
<evidence type="ECO:0000313" key="3">
    <source>
        <dbReference type="EMBL" id="THU92267.1"/>
    </source>
</evidence>
<organism evidence="3 4">
    <name type="scientific">Dendrothele bispora (strain CBS 962.96)</name>
    <dbReference type="NCBI Taxonomy" id="1314807"/>
    <lineage>
        <taxon>Eukaryota</taxon>
        <taxon>Fungi</taxon>
        <taxon>Dikarya</taxon>
        <taxon>Basidiomycota</taxon>
        <taxon>Agaricomycotina</taxon>
        <taxon>Agaricomycetes</taxon>
        <taxon>Agaricomycetidae</taxon>
        <taxon>Agaricales</taxon>
        <taxon>Agaricales incertae sedis</taxon>
        <taxon>Dendrothele</taxon>
    </lineage>
</organism>
<dbReference type="OrthoDB" id="3012748at2759"/>
<accession>A0A4S8LS35</accession>
<dbReference type="AlphaFoldDB" id="A0A4S8LS35"/>
<keyword evidence="1" id="KW-0472">Membrane</keyword>
<name>A0A4S8LS35_DENBC</name>
<dbReference type="Pfam" id="PF20151">
    <property type="entry name" value="DUF6533"/>
    <property type="match status" value="1"/>
</dbReference>
<reference evidence="3 4" key="1">
    <citation type="journal article" date="2019" name="Nat. Ecol. Evol.">
        <title>Megaphylogeny resolves global patterns of mushroom evolution.</title>
        <authorList>
            <person name="Varga T."/>
            <person name="Krizsan K."/>
            <person name="Foldi C."/>
            <person name="Dima B."/>
            <person name="Sanchez-Garcia M."/>
            <person name="Sanchez-Ramirez S."/>
            <person name="Szollosi G.J."/>
            <person name="Szarkandi J.G."/>
            <person name="Papp V."/>
            <person name="Albert L."/>
            <person name="Andreopoulos W."/>
            <person name="Angelini C."/>
            <person name="Antonin V."/>
            <person name="Barry K.W."/>
            <person name="Bougher N.L."/>
            <person name="Buchanan P."/>
            <person name="Buyck B."/>
            <person name="Bense V."/>
            <person name="Catcheside P."/>
            <person name="Chovatia M."/>
            <person name="Cooper J."/>
            <person name="Damon W."/>
            <person name="Desjardin D."/>
            <person name="Finy P."/>
            <person name="Geml J."/>
            <person name="Haridas S."/>
            <person name="Hughes K."/>
            <person name="Justo A."/>
            <person name="Karasinski D."/>
            <person name="Kautmanova I."/>
            <person name="Kiss B."/>
            <person name="Kocsube S."/>
            <person name="Kotiranta H."/>
            <person name="LaButti K.M."/>
            <person name="Lechner B.E."/>
            <person name="Liimatainen K."/>
            <person name="Lipzen A."/>
            <person name="Lukacs Z."/>
            <person name="Mihaltcheva S."/>
            <person name="Morgado L.N."/>
            <person name="Niskanen T."/>
            <person name="Noordeloos M.E."/>
            <person name="Ohm R.A."/>
            <person name="Ortiz-Santana B."/>
            <person name="Ovrebo C."/>
            <person name="Racz N."/>
            <person name="Riley R."/>
            <person name="Savchenko A."/>
            <person name="Shiryaev A."/>
            <person name="Soop K."/>
            <person name="Spirin V."/>
            <person name="Szebenyi C."/>
            <person name="Tomsovsky M."/>
            <person name="Tulloss R.E."/>
            <person name="Uehling J."/>
            <person name="Grigoriev I.V."/>
            <person name="Vagvolgyi C."/>
            <person name="Papp T."/>
            <person name="Martin F.M."/>
            <person name="Miettinen O."/>
            <person name="Hibbett D.S."/>
            <person name="Nagy L.G."/>
        </authorList>
    </citation>
    <scope>NUCLEOTIDE SEQUENCE [LARGE SCALE GENOMIC DNA]</scope>
    <source>
        <strain evidence="3 4">CBS 962.96</strain>
    </source>
</reference>
<keyword evidence="4" id="KW-1185">Reference proteome</keyword>